<dbReference type="Gene3D" id="3.20.20.240">
    <property type="entry name" value="Methylmalonyl-CoA mutase"/>
    <property type="match status" value="1"/>
</dbReference>
<evidence type="ECO:0000313" key="5">
    <source>
        <dbReference type="EMBL" id="AJR09207.1"/>
    </source>
</evidence>
<evidence type="ECO:0000313" key="6">
    <source>
        <dbReference type="Proteomes" id="UP000032303"/>
    </source>
</evidence>
<dbReference type="PATRIC" id="fig|658445.3.peg.4572"/>
<keyword evidence="4" id="KW-0170">Cobalt</keyword>
<evidence type="ECO:0000256" key="4">
    <source>
        <dbReference type="ARBA" id="ARBA00023285"/>
    </source>
</evidence>
<dbReference type="AlphaFoldDB" id="A0A0C5WS78"/>
<reference evidence="5 6" key="1">
    <citation type="submission" date="2013-05" db="EMBL/GenBank/DDBJ databases">
        <title>Complete genome sequence of the lipase-producing bacterium Photobacterium gaetbulicola Gung47.</title>
        <authorList>
            <person name="Kim Y.-O."/>
        </authorList>
    </citation>
    <scope>NUCLEOTIDE SEQUENCE [LARGE SCALE GENOMIC DNA]</scope>
    <source>
        <strain evidence="5 6">Gung47</strain>
    </source>
</reference>
<name>A0A0C5WS78_9GAMM</name>
<dbReference type="Proteomes" id="UP000032303">
    <property type="component" value="Chromosome 2"/>
</dbReference>
<dbReference type="GO" id="GO:0019670">
    <property type="term" value="P:anaerobic L-glutamate catabolic process"/>
    <property type="evidence" value="ECO:0007669"/>
    <property type="project" value="InterPro"/>
</dbReference>
<dbReference type="KEGG" id="pgb:H744_2c2551"/>
<keyword evidence="6" id="KW-1185">Reference proteome</keyword>
<proteinExistence type="predicted"/>
<dbReference type="SUPFAM" id="SSF52242">
    <property type="entry name" value="Cobalamin (vitamin B12)-binding domain"/>
    <property type="match status" value="1"/>
</dbReference>
<dbReference type="GO" id="GO:0050097">
    <property type="term" value="F:methylaspartate mutase activity"/>
    <property type="evidence" value="ECO:0007669"/>
    <property type="project" value="InterPro"/>
</dbReference>
<dbReference type="InterPro" id="IPR006396">
    <property type="entry name" value="Glu_mut_E"/>
</dbReference>
<dbReference type="GO" id="GO:0031419">
    <property type="term" value="F:cobalamin binding"/>
    <property type="evidence" value="ECO:0007669"/>
    <property type="project" value="UniProtKB-KW"/>
</dbReference>
<dbReference type="InterPro" id="IPR036724">
    <property type="entry name" value="Cobalamin-bd_sf"/>
</dbReference>
<dbReference type="STRING" id="658445.H744_2c2551"/>
<dbReference type="SUPFAM" id="SSF51703">
    <property type="entry name" value="Cobalamin (vitamin B12)-dependent enzymes"/>
    <property type="match status" value="1"/>
</dbReference>
<organism evidence="5 6">
    <name type="scientific">Photobacterium gaetbulicola Gung47</name>
    <dbReference type="NCBI Taxonomy" id="658445"/>
    <lineage>
        <taxon>Bacteria</taxon>
        <taxon>Pseudomonadati</taxon>
        <taxon>Pseudomonadota</taxon>
        <taxon>Gammaproteobacteria</taxon>
        <taxon>Vibrionales</taxon>
        <taxon>Vibrionaceae</taxon>
        <taxon>Photobacterium</taxon>
    </lineage>
</organism>
<accession>A0A0C5WS78</accession>
<dbReference type="InterPro" id="IPR016176">
    <property type="entry name" value="Cbl-dep_enz_cat"/>
</dbReference>
<dbReference type="InterPro" id="IPR014714">
    <property type="entry name" value="Glu_mut_E_C_dom_sf"/>
</dbReference>
<dbReference type="OrthoDB" id="5332339at2"/>
<keyword evidence="3" id="KW-0413">Isomerase</keyword>
<dbReference type="HOGENOM" id="CLU_029922_0_0_6"/>
<keyword evidence="2" id="KW-0846">Cobalamin</keyword>
<dbReference type="Pfam" id="PF06368">
    <property type="entry name" value="Met_asp_mut_E"/>
    <property type="match status" value="1"/>
</dbReference>
<dbReference type="Gene3D" id="3.40.50.280">
    <property type="entry name" value="Cobalamin-binding domain"/>
    <property type="match status" value="1"/>
</dbReference>
<dbReference type="GO" id="GO:0046872">
    <property type="term" value="F:metal ion binding"/>
    <property type="evidence" value="ECO:0007669"/>
    <property type="project" value="InterPro"/>
</dbReference>
<evidence type="ECO:0000256" key="1">
    <source>
        <dbReference type="ARBA" id="ARBA00001922"/>
    </source>
</evidence>
<gene>
    <name evidence="5" type="ORF">H744_2c2551</name>
</gene>
<protein>
    <submittedName>
        <fullName evidence="5">Putative Glutamate mutase subunit E</fullName>
    </submittedName>
</protein>
<sequence length="625" mass="69179">MPNCKVLLAGIGKDSHSVGLHLLKLSLAERGFDVDFRGIQNNPEDFKSLSKDYQLVMLSTLDGHASLYLQNFTISEHDKQGALWVIGGNLTIDAEPGALEAAFQTKGFDLVYPKYVDLTTFFLQLEQLFTLNNIALPLPDTKHAQTGIHQHLLSRIDELEAGSSFMRSRAKVLASHPNGQAAANLHQNGLFLAEKPSFSHIVSHSRSLCHLPLLQPRSGVSTTSEQLRYFEHFTSLGVEVLSFQIDSLTRNNDYNGAEQGLNQNKLNGFPLINHGVGPVRAICQAVAPPLQVRHSTKDPRLLAEISLAAGCTSFEGGPICYNIPYYKDYSLAESLNRWAYVDQLCAHYYQYHGVAIDREFFGTLTGTLIPPSLAIASNILEMLTAISHGVKSVSLGYAEQGCRSQDIAAIAVMGELAKQTAAAHGFNDITIQTVFHQYMAAFPATRARSEQLIYASAQTAVLAGADRLLYKTAAEFNNIPTLEDNTEAFQLIQRAMRDTATADWEMVNIEKEIIYQETTELLSTILGHQADYRDAIINAFNRGWLDIPFSPSLYSMGRVTTARDNSYAVRYLDCGNLPLSAASKKRNSDMVEAKKEKLNISSNADLLEHDLLLIPRGQYRHWPLS</sequence>
<dbReference type="EMBL" id="CP005974">
    <property type="protein sequence ID" value="AJR09207.1"/>
    <property type="molecule type" value="Genomic_DNA"/>
</dbReference>
<dbReference type="Gene3D" id="3.90.970.10">
    <property type="match status" value="1"/>
</dbReference>
<evidence type="ECO:0000256" key="3">
    <source>
        <dbReference type="ARBA" id="ARBA00023235"/>
    </source>
</evidence>
<comment type="cofactor">
    <cofactor evidence="1">
        <name>adenosylcob(III)alamin</name>
        <dbReference type="ChEBI" id="CHEBI:18408"/>
    </cofactor>
</comment>
<evidence type="ECO:0000256" key="2">
    <source>
        <dbReference type="ARBA" id="ARBA00022628"/>
    </source>
</evidence>